<dbReference type="InterPro" id="IPR000801">
    <property type="entry name" value="Esterase-like"/>
</dbReference>
<dbReference type="PANTHER" id="PTHR48098">
    <property type="entry name" value="ENTEROCHELIN ESTERASE-RELATED"/>
    <property type="match status" value="1"/>
</dbReference>
<dbReference type="Proteomes" id="UP000479938">
    <property type="component" value="Unassembled WGS sequence"/>
</dbReference>
<evidence type="ECO:0008006" key="3">
    <source>
        <dbReference type="Google" id="ProtNLM"/>
    </source>
</evidence>
<dbReference type="Gene3D" id="3.40.50.1820">
    <property type="entry name" value="alpha/beta hydrolase"/>
    <property type="match status" value="1"/>
</dbReference>
<dbReference type="RefSeq" id="WP_173971303.1">
    <property type="nucleotide sequence ID" value="NZ_CADCSU010000102.1"/>
</dbReference>
<dbReference type="InterPro" id="IPR050583">
    <property type="entry name" value="Mycobacterial_A85_antigen"/>
</dbReference>
<sequence>MKTLFTTVALFAITLSISAQQIIHKKVFSKKMNKEIETVIISPKLIKGQIYKTIYILHGYSGNPDRTYQQDIPDLTGKAQKYNTIYVLANGNFNSWYVDSPVDKTSQYQTFIGKELVEYIDANYPTIRDRKFRGILGWSMGGYGALNIGVFYTNTFSIVGSSCGALDFNRFGENFHNYQVDKILGDFKDLPKQYFTFDKTNEMKLANQFYILDCGTEDDQMIDMNRDFHQLLTNQKIQHLYTESPGGHDPKYWNKSLSNQLALFEAYFNGEK</sequence>
<gene>
    <name evidence="1" type="ORF">FLA105534_02740</name>
</gene>
<accession>A0A6J4GKH9</accession>
<dbReference type="GO" id="GO:0016747">
    <property type="term" value="F:acyltransferase activity, transferring groups other than amino-acyl groups"/>
    <property type="evidence" value="ECO:0007669"/>
    <property type="project" value="TreeGrafter"/>
</dbReference>
<evidence type="ECO:0000313" key="2">
    <source>
        <dbReference type="Proteomes" id="UP000479938"/>
    </source>
</evidence>
<dbReference type="Pfam" id="PF00756">
    <property type="entry name" value="Esterase"/>
    <property type="match status" value="1"/>
</dbReference>
<dbReference type="AlphaFoldDB" id="A0A6J4GKH9"/>
<evidence type="ECO:0000313" key="1">
    <source>
        <dbReference type="EMBL" id="CAA9199714.1"/>
    </source>
</evidence>
<protein>
    <recommendedName>
        <fullName evidence="3">Endo-1,4-beta-xylanase Z</fullName>
    </recommendedName>
</protein>
<keyword evidence="2" id="KW-1185">Reference proteome</keyword>
<dbReference type="InterPro" id="IPR029058">
    <property type="entry name" value="AB_hydrolase_fold"/>
</dbReference>
<reference evidence="1 2" key="1">
    <citation type="submission" date="2020-02" db="EMBL/GenBank/DDBJ databases">
        <authorList>
            <person name="Criscuolo A."/>
        </authorList>
    </citation>
    <scope>NUCLEOTIDE SEQUENCE [LARGE SCALE GENOMIC DNA]</scope>
    <source>
        <strain evidence="1">CIP105534</strain>
    </source>
</reference>
<name>A0A6J4GKH9_9FLAO</name>
<proteinExistence type="predicted"/>
<dbReference type="EMBL" id="CADCSU010000102">
    <property type="protein sequence ID" value="CAA9199714.1"/>
    <property type="molecule type" value="Genomic_DNA"/>
</dbReference>
<dbReference type="SUPFAM" id="SSF53474">
    <property type="entry name" value="alpha/beta-Hydrolases"/>
    <property type="match status" value="1"/>
</dbReference>
<organism evidence="1 2">
    <name type="scientific">Flavobacterium bizetiae</name>
    <dbReference type="NCBI Taxonomy" id="2704140"/>
    <lineage>
        <taxon>Bacteria</taxon>
        <taxon>Pseudomonadati</taxon>
        <taxon>Bacteroidota</taxon>
        <taxon>Flavobacteriia</taxon>
        <taxon>Flavobacteriales</taxon>
        <taxon>Flavobacteriaceae</taxon>
        <taxon>Flavobacterium</taxon>
    </lineage>
</organism>
<dbReference type="PANTHER" id="PTHR48098:SF1">
    <property type="entry name" value="DIACYLGLYCEROL ACYLTRANSFERASE_MYCOLYLTRANSFERASE AG85A"/>
    <property type="match status" value="1"/>
</dbReference>